<comment type="caution">
    <text evidence="1">The sequence shown here is derived from an EMBL/GenBank/DDBJ whole genome shotgun (WGS) entry which is preliminary data.</text>
</comment>
<proteinExistence type="predicted"/>
<evidence type="ECO:0000313" key="2">
    <source>
        <dbReference type="Proteomes" id="UP001165960"/>
    </source>
</evidence>
<sequence>MESYGKMINRGRGGAALQRGARSSPQPIQSTKYVERTPYPPLGLEGGGTSEQEPLNSSGAKRLMQLEAQLRLDRQAAQFRAIAEFASLFDAYPSPVLINSGILKLADMFHLLGNGARLVICQTFKESRNHLKQLLNKDQVVARISEVSKSNDYLARSLCLRTLSTMSEQISDRADIHFLVLSGLNAEEELEVTAALEFAALIVVRSQAFATSLLSRLQTMLARKLYPRIEKLVVTTLETFCSHVDLAHRARRLCLDHLNRTTERIELTLALLETSTALAIADTSAAQDQIDMLFRYMDTRPKAVCALECLVRLAKARHPISITRLEELVQLGPVLRVLMVLKFSRVQLDLDSLQQFPPLPEVDQVLAWIQKGGEEPLPKITVAGPIGFLFNQFRINDAPPFTYTLLAAQIIAANSNGCSAAKYVLKLTALRLWICLAKQTCPRRLNATLSTLAIVVSRLMALMPSSLFDHQLMLATLKLNIGSEPSPSTEMLGRWILVYCTTYLTASPNEEVISLDGFTNDPHLLPWAVCLQLHFTAPSQHAFFTKLLDGIPLELQATPSFAVALAEMAFCAHRTNHYRVAESIFPKLSAKVSSDVTNSFLLGLHAWSKGEASLASHIQAINSFPDPAWVSYLSEIIRSFYRSATYFQAWSASEAKSSPFSVWWLQIRAESLSQIRNLLMILISLPKRMTPFYLTQLKNLMLNLENLRHKVGYLVRRFYGLDSMTRNAVRDCRLQLAILSFAVGRLFKLGGSDQYPELSSVQAMPKKQKSKTCNLALEVMRSLPSGEASEAAYLWQLIHQLFIEAFPSPTVIFNPREVVSIKLTMDPCYTGKPLLILRDTVLRFSGVVRLHHLMHPPSRLRLTLGASSDPVVDLPSNLDAQVLGTNVESSIDAWVTEVPLQANDMNFQVTVSIPLSFYAKAHDFICVSCSLFNPALNDYCCVGPKFSFPIVLKPNMPDYGKH</sequence>
<dbReference type="Proteomes" id="UP001165960">
    <property type="component" value="Unassembled WGS sequence"/>
</dbReference>
<gene>
    <name evidence="1" type="primary">INTS7_2</name>
    <name evidence="1" type="ORF">DSO57_1003744</name>
</gene>
<name>A0ACC2SXG5_9FUNG</name>
<evidence type="ECO:0000313" key="1">
    <source>
        <dbReference type="EMBL" id="KAJ9067042.1"/>
    </source>
</evidence>
<organism evidence="1 2">
    <name type="scientific">Entomophthora muscae</name>
    <dbReference type="NCBI Taxonomy" id="34485"/>
    <lineage>
        <taxon>Eukaryota</taxon>
        <taxon>Fungi</taxon>
        <taxon>Fungi incertae sedis</taxon>
        <taxon>Zoopagomycota</taxon>
        <taxon>Entomophthoromycotina</taxon>
        <taxon>Entomophthoromycetes</taxon>
        <taxon>Entomophthorales</taxon>
        <taxon>Entomophthoraceae</taxon>
        <taxon>Entomophthora</taxon>
    </lineage>
</organism>
<dbReference type="EMBL" id="QTSX02004269">
    <property type="protein sequence ID" value="KAJ9067042.1"/>
    <property type="molecule type" value="Genomic_DNA"/>
</dbReference>
<reference evidence="1" key="1">
    <citation type="submission" date="2022-04" db="EMBL/GenBank/DDBJ databases">
        <title>Genome of the entomopathogenic fungus Entomophthora muscae.</title>
        <authorList>
            <person name="Elya C."/>
            <person name="Lovett B.R."/>
            <person name="Lee E."/>
            <person name="Macias A.M."/>
            <person name="Hajek A.E."/>
            <person name="De Bivort B.L."/>
            <person name="Kasson M.T."/>
            <person name="De Fine Licht H.H."/>
            <person name="Stajich J.E."/>
        </authorList>
    </citation>
    <scope>NUCLEOTIDE SEQUENCE</scope>
    <source>
        <strain evidence="1">Berkeley</strain>
    </source>
</reference>
<keyword evidence="2" id="KW-1185">Reference proteome</keyword>
<accession>A0ACC2SXG5</accession>
<protein>
    <submittedName>
        <fullName evidence="1">Integrator complex subunit 7</fullName>
    </submittedName>
</protein>